<comment type="caution">
    <text evidence="1">The sequence shown here is derived from an EMBL/GenBank/DDBJ whole genome shotgun (WGS) entry which is preliminary data.</text>
</comment>
<dbReference type="Proteomes" id="UP000523362">
    <property type="component" value="Unassembled WGS sequence"/>
</dbReference>
<name>A0A7X0X429_LISSE</name>
<evidence type="ECO:0000313" key="1">
    <source>
        <dbReference type="EMBL" id="MBC1487251.1"/>
    </source>
</evidence>
<protein>
    <submittedName>
        <fullName evidence="1">Uncharacterized protein</fullName>
    </submittedName>
</protein>
<proteinExistence type="predicted"/>
<dbReference type="AlphaFoldDB" id="A0A7X0X429"/>
<sequence length="90" mass="10310">MDESNQAYEPKRKLTGYEAVRNAILQGIQEKELVIGRQVYYQDYSKKAGNKANYQRALYFLEGAGIIVNEVIISDKVPKELMQRIGLVNE</sequence>
<gene>
    <name evidence="1" type="ORF">HB897_13530</name>
</gene>
<evidence type="ECO:0000313" key="2">
    <source>
        <dbReference type="Proteomes" id="UP000523362"/>
    </source>
</evidence>
<dbReference type="EMBL" id="JAARRG010000013">
    <property type="protein sequence ID" value="MBC1487251.1"/>
    <property type="molecule type" value="Genomic_DNA"/>
</dbReference>
<dbReference type="RefSeq" id="WP_185384139.1">
    <property type="nucleotide sequence ID" value="NZ_JAARRG010000013.1"/>
</dbReference>
<accession>A0A7X0X429</accession>
<reference evidence="1 2" key="1">
    <citation type="submission" date="2020-03" db="EMBL/GenBank/DDBJ databases">
        <title>Soil Listeria distribution.</title>
        <authorList>
            <person name="Liao J."/>
            <person name="Wiedmann M."/>
        </authorList>
    </citation>
    <scope>NUCLEOTIDE SEQUENCE [LARGE SCALE GENOMIC DNA]</scope>
    <source>
        <strain evidence="1 2">FSL L7-1560</strain>
    </source>
</reference>
<organism evidence="1 2">
    <name type="scientific">Listeria seeligeri</name>
    <dbReference type="NCBI Taxonomy" id="1640"/>
    <lineage>
        <taxon>Bacteria</taxon>
        <taxon>Bacillati</taxon>
        <taxon>Bacillota</taxon>
        <taxon>Bacilli</taxon>
        <taxon>Bacillales</taxon>
        <taxon>Listeriaceae</taxon>
        <taxon>Listeria</taxon>
    </lineage>
</organism>